<dbReference type="Gene3D" id="1.10.10.60">
    <property type="entry name" value="Homeodomain-like"/>
    <property type="match status" value="1"/>
</dbReference>
<sequence length="233" mass="26051">MEIERHENQEEGIRDPVKVTKWTTPAANIGGGGSGGRGTSWYRECMKNHAASMGGHAVDGCNEFFPAGEEGTLDAHKCAACHCHRNFHRKEVSGESFRSHHYLLHHQQRPTYYHPVLPSASGYLNQGTLPRPYQQLLALPSTSREEEGAANPGGRGPKKRSRTKFSQKQKEKMLALAESLGWRIQKHDAAAVEQFFSENGVERRVLKVWMHNNKHTSTVARKLSSSMAVPLEN</sequence>
<dbReference type="GO" id="GO:0005634">
    <property type="term" value="C:nucleus"/>
    <property type="evidence" value="ECO:0007669"/>
    <property type="project" value="UniProtKB-SubCell"/>
</dbReference>
<dbReference type="SUPFAM" id="SSF46689">
    <property type="entry name" value="Homeodomain-like"/>
    <property type="match status" value="1"/>
</dbReference>
<evidence type="ECO:0000313" key="12">
    <source>
        <dbReference type="EMBL" id="QFU85232.1"/>
    </source>
</evidence>
<keyword evidence="3" id="KW-0863">Zinc-finger</keyword>
<dbReference type="InterPro" id="IPR006455">
    <property type="entry name" value="Homeodomain_ZF_HD"/>
</dbReference>
<evidence type="ECO:0000256" key="2">
    <source>
        <dbReference type="ARBA" id="ARBA00022723"/>
    </source>
</evidence>
<proteinExistence type="evidence at transcript level"/>
<name>A0A5P9PAU7_DIOKA</name>
<evidence type="ECO:0000256" key="3">
    <source>
        <dbReference type="ARBA" id="ARBA00022771"/>
    </source>
</evidence>
<dbReference type="Pfam" id="PF04770">
    <property type="entry name" value="ZF-HD_dimer"/>
    <property type="match status" value="1"/>
</dbReference>
<dbReference type="PROSITE" id="PS51523">
    <property type="entry name" value="ZF_HD_DIMER"/>
    <property type="match status" value="1"/>
</dbReference>
<dbReference type="GO" id="GO:0003700">
    <property type="term" value="F:DNA-binding transcription factor activity"/>
    <property type="evidence" value="ECO:0007669"/>
    <property type="project" value="TreeGrafter"/>
</dbReference>
<dbReference type="NCBIfam" id="TIGR01565">
    <property type="entry name" value="homeo_ZF_HD"/>
    <property type="match status" value="1"/>
</dbReference>
<accession>A0A5P9PAU7</accession>
<organism evidence="12">
    <name type="scientific">Diospyros kaki</name>
    <name type="common">Kaki persimmon</name>
    <name type="synonym">Diospyros chinensis</name>
    <dbReference type="NCBI Taxonomy" id="35925"/>
    <lineage>
        <taxon>Eukaryota</taxon>
        <taxon>Viridiplantae</taxon>
        <taxon>Streptophyta</taxon>
        <taxon>Embryophyta</taxon>
        <taxon>Tracheophyta</taxon>
        <taxon>Spermatophyta</taxon>
        <taxon>Magnoliopsida</taxon>
        <taxon>eudicotyledons</taxon>
        <taxon>Gunneridae</taxon>
        <taxon>Pentapetalae</taxon>
        <taxon>asterids</taxon>
        <taxon>Ericales</taxon>
        <taxon>Ebenaceae</taxon>
        <taxon>Diospyros</taxon>
    </lineage>
</organism>
<keyword evidence="7" id="KW-0371">Homeobox</keyword>
<keyword evidence="4" id="KW-0862">Zinc</keyword>
<dbReference type="InterPro" id="IPR006456">
    <property type="entry name" value="ZF_HD_homeobox_Cys/His_dimer"/>
</dbReference>
<dbReference type="PANTHER" id="PTHR31948:SF140">
    <property type="entry name" value="ZINC-FINGER HOMEODOMAIN PROTEIN 2"/>
    <property type="match status" value="1"/>
</dbReference>
<feature type="region of interest" description="Disordered" evidence="10">
    <location>
        <begin position="141"/>
        <end position="170"/>
    </location>
</feature>
<evidence type="ECO:0000256" key="9">
    <source>
        <dbReference type="ARBA" id="ARBA00023242"/>
    </source>
</evidence>
<dbReference type="InterPro" id="IPR009057">
    <property type="entry name" value="Homeodomain-like_sf"/>
</dbReference>
<evidence type="ECO:0000259" key="11">
    <source>
        <dbReference type="PROSITE" id="PS51523"/>
    </source>
</evidence>
<dbReference type="EMBL" id="MK738003">
    <property type="protein sequence ID" value="QFU85232.1"/>
    <property type="molecule type" value="mRNA"/>
</dbReference>
<evidence type="ECO:0000256" key="6">
    <source>
        <dbReference type="ARBA" id="ARBA00023125"/>
    </source>
</evidence>
<comment type="subcellular location">
    <subcellularLocation>
        <location evidence="1">Nucleus</location>
    </subcellularLocation>
</comment>
<keyword evidence="9" id="KW-0539">Nucleus</keyword>
<dbReference type="GO" id="GO:0000976">
    <property type="term" value="F:transcription cis-regulatory region binding"/>
    <property type="evidence" value="ECO:0007669"/>
    <property type="project" value="TreeGrafter"/>
</dbReference>
<evidence type="ECO:0000256" key="7">
    <source>
        <dbReference type="ARBA" id="ARBA00023155"/>
    </source>
</evidence>
<keyword evidence="6" id="KW-0238">DNA-binding</keyword>
<keyword evidence="2" id="KW-0479">Metal-binding</keyword>
<keyword evidence="8" id="KW-0804">Transcription</keyword>
<dbReference type="PANTHER" id="PTHR31948">
    <property type="entry name" value="ZINC-FINGER HOMEODOMAIN PROTEIN 2"/>
    <property type="match status" value="1"/>
</dbReference>
<keyword evidence="5" id="KW-0805">Transcription regulation</keyword>
<dbReference type="GO" id="GO:0050793">
    <property type="term" value="P:regulation of developmental process"/>
    <property type="evidence" value="ECO:0007669"/>
    <property type="project" value="TreeGrafter"/>
</dbReference>
<feature type="compositionally biased region" description="Basic residues" evidence="10">
    <location>
        <begin position="156"/>
        <end position="167"/>
    </location>
</feature>
<evidence type="ECO:0000256" key="10">
    <source>
        <dbReference type="SAM" id="MobiDB-lite"/>
    </source>
</evidence>
<evidence type="ECO:0000256" key="1">
    <source>
        <dbReference type="ARBA" id="ARBA00004123"/>
    </source>
</evidence>
<evidence type="ECO:0000256" key="4">
    <source>
        <dbReference type="ARBA" id="ARBA00022833"/>
    </source>
</evidence>
<evidence type="ECO:0000256" key="5">
    <source>
        <dbReference type="ARBA" id="ARBA00023015"/>
    </source>
</evidence>
<protein>
    <submittedName>
        <fullName evidence="12">Zf-HD1</fullName>
    </submittedName>
</protein>
<dbReference type="AlphaFoldDB" id="A0A5P9PAU7"/>
<reference evidence="12" key="1">
    <citation type="submission" date="2019-04" db="EMBL/GenBank/DDBJ databases">
        <title>Transcription factors involved in persimmon fruit deastringency and softening.</title>
        <authorList>
            <person name="Zhu Q."/>
            <person name="Yin X."/>
        </authorList>
    </citation>
    <scope>NUCLEOTIDE SEQUENCE</scope>
</reference>
<dbReference type="NCBIfam" id="TIGR01566">
    <property type="entry name" value="ZF_HD_prot_N"/>
    <property type="match status" value="1"/>
</dbReference>
<evidence type="ECO:0000256" key="8">
    <source>
        <dbReference type="ARBA" id="ARBA00023163"/>
    </source>
</evidence>
<feature type="domain" description="ZF-HD dimerization-type" evidence="11">
    <location>
        <begin position="42"/>
        <end position="91"/>
    </location>
</feature>
<dbReference type="FunFam" id="1.10.10.60:FF:000257">
    <property type="entry name" value="Zinc-finger homeodomain protein 2"/>
    <property type="match status" value="1"/>
</dbReference>
<dbReference type="GO" id="GO:0008270">
    <property type="term" value="F:zinc ion binding"/>
    <property type="evidence" value="ECO:0007669"/>
    <property type="project" value="UniProtKB-KW"/>
</dbReference>